<dbReference type="CDD" id="cd12148">
    <property type="entry name" value="fungal_TF_MHR"/>
    <property type="match status" value="1"/>
</dbReference>
<dbReference type="AlphaFoldDB" id="A0A9P5KC68"/>
<keyword evidence="3" id="KW-1185">Reference proteome</keyword>
<reference evidence="2" key="1">
    <citation type="submission" date="2019-06" db="EMBL/GenBank/DDBJ databases">
        <authorList>
            <person name="Gan P."/>
            <person name="Shirasu K."/>
        </authorList>
    </citation>
    <scope>NUCLEOTIDE SEQUENCE [LARGE SCALE GENOMIC DNA]</scope>
    <source>
        <strain evidence="2">CAD2</strain>
    </source>
</reference>
<feature type="region of interest" description="Disordered" evidence="1">
    <location>
        <begin position="164"/>
        <end position="194"/>
    </location>
</feature>
<evidence type="ECO:0000256" key="1">
    <source>
        <dbReference type="SAM" id="MobiDB-lite"/>
    </source>
</evidence>
<evidence type="ECO:0000313" key="3">
    <source>
        <dbReference type="Proteomes" id="UP000711996"/>
    </source>
</evidence>
<comment type="caution">
    <text evidence="2">The sequence shown here is derived from an EMBL/GenBank/DDBJ whole genome shotgun (WGS) entry which is preliminary data.</text>
</comment>
<name>A0A9P5KC68_COLSI</name>
<proteinExistence type="predicted"/>
<accession>A0A9P5KC68</accession>
<dbReference type="EMBL" id="QPMT01000001">
    <property type="protein sequence ID" value="KAF4867222.1"/>
    <property type="molecule type" value="Genomic_DNA"/>
</dbReference>
<feature type="compositionally biased region" description="Polar residues" evidence="1">
    <location>
        <begin position="181"/>
        <end position="193"/>
    </location>
</feature>
<gene>
    <name evidence="2" type="ORF">CGCSCA2_v000068</name>
</gene>
<protein>
    <submittedName>
        <fullName evidence="2">Uncharacterized protein</fullName>
    </submittedName>
</protein>
<sequence>MVSINLSSYMSTTLRGADVKTSKVATRLVLSYHHCVVLTTRPLVMCVLQKRLATGSNDKSIPDGPISSLLQTCVASAVNTLKALKALGDDNLLDCFLPFQLEAAWSSAFLLKVLEVLSSGLVPDQSYLAEAHYIFDIMNQRGSPAAKLRKCDFERLEQLVSSFLGTPSQGNNEYPEEHLSSQENSSEQANAEGSHNIDPVESLQWDLFDKESGFALSPTELMDLAESLHMEDFFVARQEEDD</sequence>
<organism evidence="2 3">
    <name type="scientific">Colletotrichum siamense</name>
    <name type="common">Anthracnose fungus</name>
    <dbReference type="NCBI Taxonomy" id="690259"/>
    <lineage>
        <taxon>Eukaryota</taxon>
        <taxon>Fungi</taxon>
        <taxon>Dikarya</taxon>
        <taxon>Ascomycota</taxon>
        <taxon>Pezizomycotina</taxon>
        <taxon>Sordariomycetes</taxon>
        <taxon>Hypocreomycetidae</taxon>
        <taxon>Glomerellales</taxon>
        <taxon>Glomerellaceae</taxon>
        <taxon>Colletotrichum</taxon>
        <taxon>Colletotrichum gloeosporioides species complex</taxon>
    </lineage>
</organism>
<dbReference type="Proteomes" id="UP000711996">
    <property type="component" value="Unassembled WGS sequence"/>
</dbReference>
<dbReference type="OrthoDB" id="3548654at2759"/>
<evidence type="ECO:0000313" key="2">
    <source>
        <dbReference type="EMBL" id="KAF4867222.1"/>
    </source>
</evidence>